<sequence>MRDLKRFRFRFLDEADKAKCGDGWFIWDEAAIVRTPARDLVRLEMEIGVPMTAVFDGCRRDTAGGNLAATWLGVRAADPALAGRFDDWTPLVMLVDWELAPADEPEVAAPLDPTPAPDSQALPTAE</sequence>
<dbReference type="EMBL" id="AP023356">
    <property type="protein sequence ID" value="BCJ45313.1"/>
    <property type="molecule type" value="Genomic_DNA"/>
</dbReference>
<proteinExistence type="predicted"/>
<keyword evidence="3" id="KW-1185">Reference proteome</keyword>
<protein>
    <submittedName>
        <fullName evidence="2">Uncharacterized protein</fullName>
    </submittedName>
</protein>
<dbReference type="RefSeq" id="WP_189336310.1">
    <property type="nucleotide sequence ID" value="NZ_AP023356.1"/>
</dbReference>
<accession>A0ABN6CJ02</accession>
<evidence type="ECO:0000256" key="1">
    <source>
        <dbReference type="SAM" id="MobiDB-lite"/>
    </source>
</evidence>
<gene>
    <name evidence="2" type="ORF">Aiant_59700</name>
</gene>
<dbReference type="Proteomes" id="UP000676967">
    <property type="component" value="Chromosome"/>
</dbReference>
<name>A0ABN6CJ02_9ACTN</name>
<reference evidence="2 3" key="1">
    <citation type="submission" date="2020-08" db="EMBL/GenBank/DDBJ databases">
        <title>Whole genome shotgun sequence of Actinoplanes ianthinogenes NBRC 13996.</title>
        <authorList>
            <person name="Komaki H."/>
            <person name="Tamura T."/>
        </authorList>
    </citation>
    <scope>NUCLEOTIDE SEQUENCE [LARGE SCALE GENOMIC DNA]</scope>
    <source>
        <strain evidence="2 3">NBRC 13996</strain>
    </source>
</reference>
<evidence type="ECO:0000313" key="2">
    <source>
        <dbReference type="EMBL" id="BCJ45313.1"/>
    </source>
</evidence>
<feature type="region of interest" description="Disordered" evidence="1">
    <location>
        <begin position="104"/>
        <end position="126"/>
    </location>
</feature>
<evidence type="ECO:0000313" key="3">
    <source>
        <dbReference type="Proteomes" id="UP000676967"/>
    </source>
</evidence>
<organism evidence="2 3">
    <name type="scientific">Actinoplanes ianthinogenes</name>
    <dbReference type="NCBI Taxonomy" id="122358"/>
    <lineage>
        <taxon>Bacteria</taxon>
        <taxon>Bacillati</taxon>
        <taxon>Actinomycetota</taxon>
        <taxon>Actinomycetes</taxon>
        <taxon>Micromonosporales</taxon>
        <taxon>Micromonosporaceae</taxon>
        <taxon>Actinoplanes</taxon>
    </lineage>
</organism>